<name>A0ACD0NR50_9BASI</name>
<protein>
    <submittedName>
        <fullName evidence="1">Uncharacterized protein</fullName>
    </submittedName>
</protein>
<evidence type="ECO:0000313" key="2">
    <source>
        <dbReference type="Proteomes" id="UP000245626"/>
    </source>
</evidence>
<accession>A0ACD0NR50</accession>
<evidence type="ECO:0000313" key="1">
    <source>
        <dbReference type="EMBL" id="PWN48289.1"/>
    </source>
</evidence>
<dbReference type="EMBL" id="KZ820233">
    <property type="protein sequence ID" value="PWN48289.1"/>
    <property type="molecule type" value="Genomic_DNA"/>
</dbReference>
<dbReference type="Proteomes" id="UP000245626">
    <property type="component" value="Unassembled WGS sequence"/>
</dbReference>
<proteinExistence type="predicted"/>
<organism evidence="1 2">
    <name type="scientific">Violaceomyces palustris</name>
    <dbReference type="NCBI Taxonomy" id="1673888"/>
    <lineage>
        <taxon>Eukaryota</taxon>
        <taxon>Fungi</taxon>
        <taxon>Dikarya</taxon>
        <taxon>Basidiomycota</taxon>
        <taxon>Ustilaginomycotina</taxon>
        <taxon>Ustilaginomycetes</taxon>
        <taxon>Violaceomycetales</taxon>
        <taxon>Violaceomycetaceae</taxon>
        <taxon>Violaceomyces</taxon>
    </lineage>
</organism>
<reference evidence="1 2" key="1">
    <citation type="journal article" date="2018" name="Mol. Biol. Evol.">
        <title>Broad Genomic Sampling Reveals a Smut Pathogenic Ancestry of the Fungal Clade Ustilaginomycotina.</title>
        <authorList>
            <person name="Kijpornyongpan T."/>
            <person name="Mondo S.J."/>
            <person name="Barry K."/>
            <person name="Sandor L."/>
            <person name="Lee J."/>
            <person name="Lipzen A."/>
            <person name="Pangilinan J."/>
            <person name="LaButti K."/>
            <person name="Hainaut M."/>
            <person name="Henrissat B."/>
            <person name="Grigoriev I.V."/>
            <person name="Spatafora J.W."/>
            <person name="Aime M.C."/>
        </authorList>
    </citation>
    <scope>NUCLEOTIDE SEQUENCE [LARGE SCALE GENOMIC DNA]</scope>
    <source>
        <strain evidence="1 2">SA 807</strain>
    </source>
</reference>
<keyword evidence="2" id="KW-1185">Reference proteome</keyword>
<sequence length="772" mass="86850">MTDFLRRIISGPKARFKDPRLGTDLDLVYVTDNIVIMGYPASGLASLYRNKRSDVRKFLNHRHEDRYRIYNFCPRTENVYDPGYFYDRVSRFPFPDHHAPPLSMIPLFVADMTDWLESDPDSVAVIHCKAGKGRSGTMTCCYLISLPYLPSPPQDVRNYSHLRKPPSSQSRIQTQKDAAMALADDAQANAALRQQSNGRYWETTNRSNMNQTRESMMSYAGGEAYREAQILADKLRAVFELHTQQRMKPPKPKRQGGGRSRSKSAVGGDRPWGDGAIASHQSHANLRALGAHPAGRSCDALNVMNPDLSLGSTYTLNNYANSDFRASLSMSTSNLFGTGGWSEATNPEERQGFAEEGASRRVGVSIPSQRRFVGYWARILARKDPRFPITSVTPITSRRKVRITRITVERVHSNNSSSPSGIADKVIPHSDALSVQLARYDDSLVDRLESWERGARRRAKAFGANDPGAEALDEKEEEQKRVLKRLRMQQRSFSSWTGAKLDVNSREGSKELTKVGQWGVNVHAEAHRARAFDWRDEEPQIDYFSRIPESGRVMIDESGNERKGGGQAELWRYIFEPRSEKGNGKSTIEAYASATLMGADGGIHIPPRRYGSSRPHLEDMTNAEEAVEEGGEKMSSKASWNRSPRTPPSSNFRVSPHHHHEDEPAVGQLVDADREIMIKVLVGRTGNKHSKLPDITSAGWCWIVPSFEDPEGMRPKLGSKTVVRLESDEIDFRKPVVGLRAIEIEWEWVDVAGQEQEADEDHEEQERLDESL</sequence>
<gene>
    <name evidence="1" type="ORF">IE53DRAFT_319705</name>
</gene>